<feature type="chain" id="PRO_5046493234" description="LysM domain-containing protein" evidence="4">
    <location>
        <begin position="23"/>
        <end position="199"/>
    </location>
</feature>
<feature type="compositionally biased region" description="Low complexity" evidence="3">
    <location>
        <begin position="145"/>
        <end position="165"/>
    </location>
</feature>
<gene>
    <name evidence="6" type="ORF">GFSPODELE1_LOCUS7971</name>
</gene>
<feature type="domain" description="LysM" evidence="5">
    <location>
        <begin position="27"/>
        <end position="74"/>
    </location>
</feature>
<dbReference type="PANTHER" id="PTHR34997">
    <property type="entry name" value="AM15"/>
    <property type="match status" value="1"/>
</dbReference>
<keyword evidence="4" id="KW-0732">Signal</keyword>
<dbReference type="PANTHER" id="PTHR34997:SF1">
    <property type="entry name" value="PEPTIDOGLYCAN-BINDING LYSIN DOMAIN"/>
    <property type="match status" value="1"/>
</dbReference>
<feature type="region of interest" description="Disordered" evidence="3">
    <location>
        <begin position="137"/>
        <end position="199"/>
    </location>
</feature>
<dbReference type="Gene3D" id="3.10.350.10">
    <property type="entry name" value="LysM domain"/>
    <property type="match status" value="2"/>
</dbReference>
<feature type="compositionally biased region" description="Acidic residues" evidence="3">
    <location>
        <begin position="174"/>
        <end position="199"/>
    </location>
</feature>
<dbReference type="InterPro" id="IPR018392">
    <property type="entry name" value="LysM"/>
</dbReference>
<evidence type="ECO:0000256" key="1">
    <source>
        <dbReference type="ARBA" id="ARBA00022669"/>
    </source>
</evidence>
<name>A0ABP1DSH6_9APHY</name>
<evidence type="ECO:0000313" key="7">
    <source>
        <dbReference type="Proteomes" id="UP001497453"/>
    </source>
</evidence>
<keyword evidence="1" id="KW-0147">Chitin-binding</keyword>
<dbReference type="SMART" id="SM00257">
    <property type="entry name" value="LysM"/>
    <property type="match status" value="2"/>
</dbReference>
<dbReference type="PROSITE" id="PS51782">
    <property type="entry name" value="LYSM"/>
    <property type="match status" value="2"/>
</dbReference>
<dbReference type="Proteomes" id="UP001497453">
    <property type="component" value="Chromosome 6"/>
</dbReference>
<proteinExistence type="predicted"/>
<keyword evidence="2" id="KW-0843">Virulence</keyword>
<dbReference type="InterPro" id="IPR052210">
    <property type="entry name" value="LysM1-like"/>
</dbReference>
<dbReference type="SUPFAM" id="SSF54106">
    <property type="entry name" value="LysM domain"/>
    <property type="match status" value="2"/>
</dbReference>
<evidence type="ECO:0000256" key="2">
    <source>
        <dbReference type="ARBA" id="ARBA00023026"/>
    </source>
</evidence>
<reference evidence="7" key="1">
    <citation type="submission" date="2024-04" db="EMBL/GenBank/DDBJ databases">
        <authorList>
            <person name="Shaw F."/>
            <person name="Minotto A."/>
        </authorList>
    </citation>
    <scope>NUCLEOTIDE SEQUENCE [LARGE SCALE GENOMIC DNA]</scope>
</reference>
<dbReference type="InterPro" id="IPR036779">
    <property type="entry name" value="LysM_dom_sf"/>
</dbReference>
<evidence type="ECO:0000313" key="6">
    <source>
        <dbReference type="EMBL" id="CAL1710741.1"/>
    </source>
</evidence>
<dbReference type="EMBL" id="OZ037949">
    <property type="protein sequence ID" value="CAL1710741.1"/>
    <property type="molecule type" value="Genomic_DNA"/>
</dbReference>
<organism evidence="6 7">
    <name type="scientific">Somion occarium</name>
    <dbReference type="NCBI Taxonomy" id="3059160"/>
    <lineage>
        <taxon>Eukaryota</taxon>
        <taxon>Fungi</taxon>
        <taxon>Dikarya</taxon>
        <taxon>Basidiomycota</taxon>
        <taxon>Agaricomycotina</taxon>
        <taxon>Agaricomycetes</taxon>
        <taxon>Polyporales</taxon>
        <taxon>Cerrenaceae</taxon>
        <taxon>Somion</taxon>
    </lineage>
</organism>
<feature type="domain" description="LysM" evidence="5">
    <location>
        <begin position="83"/>
        <end position="129"/>
    </location>
</feature>
<dbReference type="CDD" id="cd00118">
    <property type="entry name" value="LysM"/>
    <property type="match status" value="1"/>
</dbReference>
<dbReference type="Pfam" id="PF01476">
    <property type="entry name" value="LysM"/>
    <property type="match status" value="2"/>
</dbReference>
<feature type="signal peptide" evidence="4">
    <location>
        <begin position="1"/>
        <end position="22"/>
    </location>
</feature>
<evidence type="ECO:0000256" key="3">
    <source>
        <dbReference type="SAM" id="MobiDB-lite"/>
    </source>
</evidence>
<evidence type="ECO:0000256" key="4">
    <source>
        <dbReference type="SAM" id="SignalP"/>
    </source>
</evidence>
<accession>A0ABP1DSH6</accession>
<evidence type="ECO:0000259" key="5">
    <source>
        <dbReference type="PROSITE" id="PS51782"/>
    </source>
</evidence>
<protein>
    <recommendedName>
        <fullName evidence="5">LysM domain-containing protein</fullName>
    </recommendedName>
</protein>
<sequence>MFFSTVATALFALPLFAQSAVATTCSRTYTVQEGEWCDTISAAHNVSTYQLAVVNSDKINKACTNLQAGSSICLGFQGEDCTTTHVVKAGDTCDGISNTYRINSTLLYHNNPQLTAECDNLYVGEVVCVQGDSAVSPLPDNSSMPAATIPPGAIPATPTKASSTPAPTPTPVPADDDDDDGDCDEEEEEEELPWCDELN</sequence>
<keyword evidence="7" id="KW-1185">Reference proteome</keyword>